<evidence type="ECO:0000256" key="1">
    <source>
        <dbReference type="ARBA" id="ARBA00004141"/>
    </source>
</evidence>
<feature type="transmembrane region" description="Helical" evidence="7">
    <location>
        <begin position="622"/>
        <end position="643"/>
    </location>
</feature>
<feature type="domain" description="TMC" evidence="8">
    <location>
        <begin position="507"/>
        <end position="617"/>
    </location>
</feature>
<evidence type="ECO:0000256" key="4">
    <source>
        <dbReference type="ARBA" id="ARBA00022989"/>
    </source>
</evidence>
<evidence type="ECO:0000313" key="10">
    <source>
        <dbReference type="Proteomes" id="UP000027135"/>
    </source>
</evidence>
<evidence type="ECO:0000256" key="3">
    <source>
        <dbReference type="ARBA" id="ARBA00022692"/>
    </source>
</evidence>
<dbReference type="GO" id="GO:0005886">
    <property type="term" value="C:plasma membrane"/>
    <property type="evidence" value="ECO:0007669"/>
    <property type="project" value="InterPro"/>
</dbReference>
<evidence type="ECO:0000313" key="9">
    <source>
        <dbReference type="EMBL" id="KDR10638.1"/>
    </source>
</evidence>
<dbReference type="OMA" id="QFFMTFF"/>
<name>A0A067QMG9_ZOONE</name>
<evidence type="ECO:0000256" key="2">
    <source>
        <dbReference type="ARBA" id="ARBA00006510"/>
    </source>
</evidence>
<dbReference type="STRING" id="136037.A0A067QMG9"/>
<feature type="transmembrane region" description="Helical" evidence="7">
    <location>
        <begin position="380"/>
        <end position="406"/>
    </location>
</feature>
<dbReference type="GO" id="GO:0008381">
    <property type="term" value="F:mechanosensitive monoatomic ion channel activity"/>
    <property type="evidence" value="ECO:0007669"/>
    <property type="project" value="TreeGrafter"/>
</dbReference>
<protein>
    <submittedName>
        <fullName evidence="9">Transmembrane channel-like protein 7</fullName>
    </submittedName>
</protein>
<dbReference type="InParanoid" id="A0A067QMG9"/>
<dbReference type="Pfam" id="PF07810">
    <property type="entry name" value="TMC"/>
    <property type="match status" value="1"/>
</dbReference>
<dbReference type="PANTHER" id="PTHR23302">
    <property type="entry name" value="TRANSMEMBRANE CHANNEL-RELATED"/>
    <property type="match status" value="1"/>
</dbReference>
<keyword evidence="10" id="KW-1185">Reference proteome</keyword>
<accession>A0A067QMG9</accession>
<feature type="transmembrane region" description="Helical" evidence="7">
    <location>
        <begin position="200"/>
        <end position="221"/>
    </location>
</feature>
<keyword evidence="3 7" id="KW-0812">Transmembrane</keyword>
<dbReference type="PANTHER" id="PTHR23302:SF24">
    <property type="entry name" value="TMC DOMAIN-CONTAINING PROTEIN"/>
    <property type="match status" value="1"/>
</dbReference>
<proteinExistence type="inferred from homology"/>
<dbReference type="eggNOG" id="ENOG502QPM8">
    <property type="taxonomic scope" value="Eukaryota"/>
</dbReference>
<feature type="compositionally biased region" description="Basic residues" evidence="6">
    <location>
        <begin position="1"/>
        <end position="11"/>
    </location>
</feature>
<feature type="transmembrane region" description="Helical" evidence="7">
    <location>
        <begin position="462"/>
        <end position="485"/>
    </location>
</feature>
<comment type="subcellular location">
    <subcellularLocation>
        <location evidence="1">Membrane</location>
        <topology evidence="1">Multi-pass membrane protein</topology>
    </subcellularLocation>
</comment>
<evidence type="ECO:0000259" key="8">
    <source>
        <dbReference type="Pfam" id="PF07810"/>
    </source>
</evidence>
<gene>
    <name evidence="9" type="ORF">L798_14314</name>
</gene>
<dbReference type="InterPro" id="IPR012496">
    <property type="entry name" value="TMC_dom"/>
</dbReference>
<feature type="region of interest" description="Disordered" evidence="6">
    <location>
        <begin position="1"/>
        <end position="22"/>
    </location>
</feature>
<sequence length="743" mass="85698">MSGGERKKRTSRGQGWEEAGAEFYQESYPTDVDLEVMQRDPSRIATLLPSIQSRAATNKRVRGEVKPTLRRRTSTHSRYSSTARRASVAHDVHMAMLPDLSENLSNEERTWEEIMQIKAMPVSMTQKKEMKAKLQTATKLRLQGFEQFKWQRRKVWQQMKGRWKETYIKLELWHYSLKNIEGNFGTGVVAYFLLIKWLMFLNLLIFLFVLLFIIVPTLVLVPPESPENTTLVEECSKNYFNSSVDSNFLDWLQGTGNMERTVMFYGYYTYMSVNSDGGTHFYYNLPLAYIAVAVVYLLGSLAAMVKSVARGFRQRLVEGEGQFYHYCNLVFGGWDYCIHNEKSATMKHKALYNEMKASLEAEKLEEERQNRSRDEMIKLVIMRCIINLIVLVVLSGALTLIYYTFYFSQEKLNEDLQNPDTELEHLYRFILEFLPSITIVGLNLLVPNLFAYLASFERYSPLFIVQITLLRTVLLRLASLIMLMFSLKDIIICDEPDDCSCENHPVCWETYVGQQVYKLVILDFVTHILITFTFNWPRMLIAKYSKSKVAKFIGEQEFDLPKHVLDVVYSQTLCWLGSFYSPILPLVAVLECCLLFHIKKFACLVNSKPSSTVYRASRSNSLFMVVLLISFIVAVLPLAFAIAEIAPSKSCGPFRGHLTAWSVVVDSFDELPLWIKSILFFFGTAGFAVPAFIVLVLCLYYYYALSAANKQMMMVLKNQLVLEGHDKQLKISAFIKQQQEHQK</sequence>
<evidence type="ECO:0000256" key="6">
    <source>
        <dbReference type="SAM" id="MobiDB-lite"/>
    </source>
</evidence>
<reference evidence="9 10" key="1">
    <citation type="journal article" date="2014" name="Nat. Commun.">
        <title>Molecular traces of alternative social organization in a termite genome.</title>
        <authorList>
            <person name="Terrapon N."/>
            <person name="Li C."/>
            <person name="Robertson H.M."/>
            <person name="Ji L."/>
            <person name="Meng X."/>
            <person name="Booth W."/>
            <person name="Chen Z."/>
            <person name="Childers C.P."/>
            <person name="Glastad K.M."/>
            <person name="Gokhale K."/>
            <person name="Gowin J."/>
            <person name="Gronenberg W."/>
            <person name="Hermansen R.A."/>
            <person name="Hu H."/>
            <person name="Hunt B.G."/>
            <person name="Huylmans A.K."/>
            <person name="Khalil S.M."/>
            <person name="Mitchell R.D."/>
            <person name="Munoz-Torres M.C."/>
            <person name="Mustard J.A."/>
            <person name="Pan H."/>
            <person name="Reese J.T."/>
            <person name="Scharf M.E."/>
            <person name="Sun F."/>
            <person name="Vogel H."/>
            <person name="Xiao J."/>
            <person name="Yang W."/>
            <person name="Yang Z."/>
            <person name="Yang Z."/>
            <person name="Zhou J."/>
            <person name="Zhu J."/>
            <person name="Brent C.S."/>
            <person name="Elsik C.G."/>
            <person name="Goodisman M.A."/>
            <person name="Liberles D.A."/>
            <person name="Roe R.M."/>
            <person name="Vargo E.L."/>
            <person name="Vilcinskas A."/>
            <person name="Wang J."/>
            <person name="Bornberg-Bauer E."/>
            <person name="Korb J."/>
            <person name="Zhang G."/>
            <person name="Liebig J."/>
        </authorList>
    </citation>
    <scope>NUCLEOTIDE SEQUENCE [LARGE SCALE GENOMIC DNA]</scope>
    <source>
        <tissue evidence="9">Whole organism</tissue>
    </source>
</reference>
<organism evidence="9 10">
    <name type="scientific">Zootermopsis nevadensis</name>
    <name type="common">Dampwood termite</name>
    <dbReference type="NCBI Taxonomy" id="136037"/>
    <lineage>
        <taxon>Eukaryota</taxon>
        <taxon>Metazoa</taxon>
        <taxon>Ecdysozoa</taxon>
        <taxon>Arthropoda</taxon>
        <taxon>Hexapoda</taxon>
        <taxon>Insecta</taxon>
        <taxon>Pterygota</taxon>
        <taxon>Neoptera</taxon>
        <taxon>Polyneoptera</taxon>
        <taxon>Dictyoptera</taxon>
        <taxon>Blattodea</taxon>
        <taxon>Blattoidea</taxon>
        <taxon>Termitoidae</taxon>
        <taxon>Termopsidae</taxon>
        <taxon>Zootermopsis</taxon>
    </lineage>
</organism>
<feature type="non-terminal residue" evidence="9">
    <location>
        <position position="743"/>
    </location>
</feature>
<dbReference type="FunCoup" id="A0A067QMG9">
    <property type="interactions" value="13"/>
</dbReference>
<dbReference type="Proteomes" id="UP000027135">
    <property type="component" value="Unassembled WGS sequence"/>
</dbReference>
<dbReference type="AlphaFoldDB" id="A0A067QMG9"/>
<evidence type="ECO:0000256" key="7">
    <source>
        <dbReference type="SAM" id="Phobius"/>
    </source>
</evidence>
<feature type="transmembrane region" description="Helical" evidence="7">
    <location>
        <begin position="426"/>
        <end position="450"/>
    </location>
</feature>
<dbReference type="InterPro" id="IPR038900">
    <property type="entry name" value="TMC"/>
</dbReference>
<feature type="transmembrane region" description="Helical" evidence="7">
    <location>
        <begin position="281"/>
        <end position="305"/>
    </location>
</feature>
<feature type="transmembrane region" description="Helical" evidence="7">
    <location>
        <begin position="678"/>
        <end position="703"/>
    </location>
</feature>
<keyword evidence="5 7" id="KW-0472">Membrane</keyword>
<comment type="similarity">
    <text evidence="2">Belongs to the TMC family.</text>
</comment>
<dbReference type="EMBL" id="KK853149">
    <property type="protein sequence ID" value="KDR10638.1"/>
    <property type="molecule type" value="Genomic_DNA"/>
</dbReference>
<feature type="transmembrane region" description="Helical" evidence="7">
    <location>
        <begin position="516"/>
        <end position="536"/>
    </location>
</feature>
<keyword evidence="4 7" id="KW-1133">Transmembrane helix</keyword>
<evidence type="ECO:0000256" key="5">
    <source>
        <dbReference type="ARBA" id="ARBA00023136"/>
    </source>
</evidence>